<gene>
    <name evidence="1" type="ordered locus">Desac_1017</name>
</gene>
<name>F2NC89_DESAR</name>
<reference evidence="2" key="2">
    <citation type="submission" date="2011-03" db="EMBL/GenBank/DDBJ databases">
        <title>The complete genome of Desulfobacca acetoxidans DSM 11109.</title>
        <authorList>
            <consortium name="US DOE Joint Genome Institute (JGI-PGF)"/>
            <person name="Lucas S."/>
            <person name="Copeland A."/>
            <person name="Lapidus A."/>
            <person name="Bruce D."/>
            <person name="Goodwin L."/>
            <person name="Pitluck S."/>
            <person name="Peters L."/>
            <person name="Kyrpides N."/>
            <person name="Mavromatis K."/>
            <person name="Ivanova N."/>
            <person name="Ovchinnikova G."/>
            <person name="Teshima H."/>
            <person name="Detter J.C."/>
            <person name="Han C."/>
            <person name="Land M."/>
            <person name="Hauser L."/>
            <person name="Markowitz V."/>
            <person name="Cheng J.-F."/>
            <person name="Hugenholtz P."/>
            <person name="Woyke T."/>
            <person name="Wu D."/>
            <person name="Spring S."/>
            <person name="Schueler E."/>
            <person name="Brambilla E."/>
            <person name="Klenk H.-P."/>
            <person name="Eisen J.A."/>
        </authorList>
    </citation>
    <scope>NUCLEOTIDE SEQUENCE [LARGE SCALE GENOMIC DNA]</scope>
    <source>
        <strain evidence="2">ATCC 700848 / DSM 11109 / ASRB2</strain>
    </source>
</reference>
<evidence type="ECO:0000313" key="1">
    <source>
        <dbReference type="EMBL" id="AEB08884.1"/>
    </source>
</evidence>
<organism evidence="1 2">
    <name type="scientific">Desulfobacca acetoxidans (strain ATCC 700848 / DSM 11109 / ASRB2)</name>
    <dbReference type="NCBI Taxonomy" id="880072"/>
    <lineage>
        <taxon>Bacteria</taxon>
        <taxon>Pseudomonadati</taxon>
        <taxon>Thermodesulfobacteriota</taxon>
        <taxon>Desulfobaccia</taxon>
        <taxon>Desulfobaccales</taxon>
        <taxon>Desulfobaccaceae</taxon>
        <taxon>Desulfobacca</taxon>
    </lineage>
</organism>
<dbReference type="AlphaFoldDB" id="F2NC89"/>
<reference evidence="1 2" key="1">
    <citation type="journal article" date="2011" name="Stand. Genomic Sci.">
        <title>Complete genome sequence of the acetate-degrading sulfate reducer Desulfobacca acetoxidans type strain (ASRB2).</title>
        <authorList>
            <person name="Goker M."/>
            <person name="Teshima H."/>
            <person name="Lapidus A."/>
            <person name="Nolan M."/>
            <person name="Lucas S."/>
            <person name="Hammon N."/>
            <person name="Deshpande S."/>
            <person name="Cheng J.F."/>
            <person name="Tapia R."/>
            <person name="Han C."/>
            <person name="Goodwin L."/>
            <person name="Pitluck S."/>
            <person name="Huntemann M."/>
            <person name="Liolios K."/>
            <person name="Ivanova N."/>
            <person name="Pagani I."/>
            <person name="Mavromatis K."/>
            <person name="Ovchinikova G."/>
            <person name="Pati A."/>
            <person name="Chen A."/>
            <person name="Palaniappan K."/>
            <person name="Land M."/>
            <person name="Hauser L."/>
            <person name="Brambilla E.M."/>
            <person name="Rohde M."/>
            <person name="Spring S."/>
            <person name="Detter J.C."/>
            <person name="Woyke T."/>
            <person name="Bristow J."/>
            <person name="Eisen J.A."/>
            <person name="Markowitz V."/>
            <person name="Hugenholtz P."/>
            <person name="Kyrpides N.C."/>
            <person name="Klenk H.P."/>
        </authorList>
    </citation>
    <scope>NUCLEOTIDE SEQUENCE [LARGE SCALE GENOMIC DNA]</scope>
    <source>
        <strain evidence="2">ATCC 700848 / DSM 11109 / ASRB2</strain>
    </source>
</reference>
<sequence>MNRKTATLIVIVSLCFTVAFFLPQAWGEDSKIVVNKPYGYQFEPPAGLIVQVQYNGLIIEMYENDKIAMKITAFKPNPKARVAGRKLDDLTLQEIMTINLYELCRPGISYSEFMQTIDWSYPLVGGEAAVQANGPPWKGCDSRRFPATMVRKDDLRFRFSNFRLDREAFERVLSSFLFIKREDSTLPATGGK</sequence>
<proteinExistence type="predicted"/>
<keyword evidence="2" id="KW-1185">Reference proteome</keyword>
<dbReference type="STRING" id="880072.Desac_1017"/>
<dbReference type="EMBL" id="CP002629">
    <property type="protein sequence ID" value="AEB08884.1"/>
    <property type="molecule type" value="Genomic_DNA"/>
</dbReference>
<dbReference type="RefSeq" id="WP_013705997.1">
    <property type="nucleotide sequence ID" value="NC_015388.1"/>
</dbReference>
<dbReference type="KEGG" id="dao:Desac_1017"/>
<protein>
    <submittedName>
        <fullName evidence="1">Uncharacterized protein</fullName>
    </submittedName>
</protein>
<dbReference type="HOGENOM" id="CLU_1413135_0_0_7"/>
<accession>F2NC89</accession>
<dbReference type="Proteomes" id="UP000000483">
    <property type="component" value="Chromosome"/>
</dbReference>
<evidence type="ECO:0000313" key="2">
    <source>
        <dbReference type="Proteomes" id="UP000000483"/>
    </source>
</evidence>